<keyword evidence="9" id="KW-1185">Reference proteome</keyword>
<dbReference type="InterPro" id="IPR015421">
    <property type="entry name" value="PyrdxlP-dep_Trfase_major"/>
</dbReference>
<protein>
    <submittedName>
        <fullName evidence="8">Uncharacterized protein</fullName>
    </submittedName>
</protein>
<dbReference type="PROSITE" id="PS00392">
    <property type="entry name" value="DDC_GAD_HDC_YDC"/>
    <property type="match status" value="1"/>
</dbReference>
<dbReference type="PANTHER" id="PTHR11999:SF70">
    <property type="entry name" value="MIP05841P"/>
    <property type="match status" value="1"/>
</dbReference>
<evidence type="ECO:0000256" key="4">
    <source>
        <dbReference type="ARBA" id="ARBA00022898"/>
    </source>
</evidence>
<dbReference type="InterPro" id="IPR021115">
    <property type="entry name" value="Pyridoxal-P_BS"/>
</dbReference>
<dbReference type="InterPro" id="IPR015422">
    <property type="entry name" value="PyrdxlP-dep_Trfase_small"/>
</dbReference>
<evidence type="ECO:0000256" key="1">
    <source>
        <dbReference type="ARBA" id="ARBA00001933"/>
    </source>
</evidence>
<dbReference type="Gene3D" id="3.90.1150.170">
    <property type="match status" value="1"/>
</dbReference>
<evidence type="ECO:0000256" key="3">
    <source>
        <dbReference type="ARBA" id="ARBA00022793"/>
    </source>
</evidence>
<dbReference type="SUPFAM" id="SSF53383">
    <property type="entry name" value="PLP-dependent transferases"/>
    <property type="match status" value="1"/>
</dbReference>
<comment type="caution">
    <text evidence="8">The sequence shown here is derived from an EMBL/GenBank/DDBJ whole genome shotgun (WGS) entry which is preliminary data.</text>
</comment>
<dbReference type="InterPro" id="IPR010977">
    <property type="entry name" value="Aromatic_deC"/>
</dbReference>
<accession>A0A9W4MLM3</accession>
<keyword evidence="3" id="KW-0210">Decarboxylase</keyword>
<evidence type="ECO:0000313" key="8">
    <source>
        <dbReference type="EMBL" id="CAG7938700.1"/>
    </source>
</evidence>
<dbReference type="Gene3D" id="3.40.640.10">
    <property type="entry name" value="Type I PLP-dependent aspartate aminotransferase-like (Major domain)"/>
    <property type="match status" value="1"/>
</dbReference>
<evidence type="ECO:0000256" key="2">
    <source>
        <dbReference type="ARBA" id="ARBA00009533"/>
    </source>
</evidence>
<keyword evidence="5 7" id="KW-0456">Lyase</keyword>
<dbReference type="Proteomes" id="UP001153618">
    <property type="component" value="Unassembled WGS sequence"/>
</dbReference>
<dbReference type="Pfam" id="PF00282">
    <property type="entry name" value="Pyridoxal_deC"/>
    <property type="match status" value="1"/>
</dbReference>
<name>A0A9W4MLM3_PENOL</name>
<dbReference type="Gene3D" id="3.90.1150.10">
    <property type="entry name" value="Aspartate Aminotransferase, domain 1"/>
    <property type="match status" value="1"/>
</dbReference>
<dbReference type="AlphaFoldDB" id="A0A9W4MLM3"/>
<proteinExistence type="inferred from homology"/>
<sequence>MTKEVPETTEEYIEAMKAEIHTLLPRLIDHGLDDSKGLLRVACPEGSDTISNQPTLNDKNIINHLAIPAHEKSISRVLEECSSIFDTRVVTQHPHFFSFIPSTMLPISWVADLVVNAFNPHVGGSFAGSSCDIIEKSLMKWLASKVGFPPDEAAGLSVSGGSMANFMALTAARDKFIHKTEDHYRAVIYVSEHSHFSIAKAARILGFGQHQVCQIPGHKPQELASSILKDRAAGRIPMALVATLGSTLTGSIDPIPEIASVTSESDVWLHIDGAYGSSVLLSASYSHLAKGVEQADSLTWGAHKWLFTSYGCGMLFVRNKQCLARSFSAHSDFLDNGGRQENFEFWDLSLELTRPARAMRLWFTLRALGTDRIGEMIDRGVELAEEAETVFRSLGNWKILSGAQMAILVVRYEPTDSSEKYLNDLNKRIGDVALERNVAAVQTIEFEEMLALRLCIINPRLASRDLTSILHTLDEIAIEMNAGRVLVQ</sequence>
<dbReference type="InterPro" id="IPR015424">
    <property type="entry name" value="PyrdxlP-dep_Trfase"/>
</dbReference>
<comment type="similarity">
    <text evidence="2 7">Belongs to the group II decarboxylase family.</text>
</comment>
<keyword evidence="4 6" id="KW-0663">Pyridoxal phosphate</keyword>
<reference evidence="8" key="1">
    <citation type="submission" date="2021-07" db="EMBL/GenBank/DDBJ databases">
        <authorList>
            <person name="Branca A.L. A."/>
        </authorList>
    </citation>
    <scope>NUCLEOTIDE SEQUENCE</scope>
</reference>
<comment type="cofactor">
    <cofactor evidence="1 6 7">
        <name>pyridoxal 5'-phosphate</name>
        <dbReference type="ChEBI" id="CHEBI:597326"/>
    </cofactor>
</comment>
<dbReference type="EMBL" id="CAJVOS010000006">
    <property type="protein sequence ID" value="CAG7938700.1"/>
    <property type="molecule type" value="Genomic_DNA"/>
</dbReference>
<evidence type="ECO:0000313" key="9">
    <source>
        <dbReference type="Proteomes" id="UP001153618"/>
    </source>
</evidence>
<evidence type="ECO:0000256" key="5">
    <source>
        <dbReference type="ARBA" id="ARBA00023239"/>
    </source>
</evidence>
<dbReference type="OrthoDB" id="2161780at2759"/>
<organism evidence="8 9">
    <name type="scientific">Penicillium olsonii</name>
    <dbReference type="NCBI Taxonomy" id="99116"/>
    <lineage>
        <taxon>Eukaryota</taxon>
        <taxon>Fungi</taxon>
        <taxon>Dikarya</taxon>
        <taxon>Ascomycota</taxon>
        <taxon>Pezizomycotina</taxon>
        <taxon>Eurotiomycetes</taxon>
        <taxon>Eurotiomycetidae</taxon>
        <taxon>Eurotiales</taxon>
        <taxon>Aspergillaceae</taxon>
        <taxon>Penicillium</taxon>
    </lineage>
</organism>
<dbReference type="GO" id="GO:0019752">
    <property type="term" value="P:carboxylic acid metabolic process"/>
    <property type="evidence" value="ECO:0007669"/>
    <property type="project" value="InterPro"/>
</dbReference>
<dbReference type="PANTHER" id="PTHR11999">
    <property type="entry name" value="GROUP II PYRIDOXAL-5-PHOSPHATE DECARBOXYLASE"/>
    <property type="match status" value="1"/>
</dbReference>
<evidence type="ECO:0000256" key="6">
    <source>
        <dbReference type="PIRSR" id="PIRSR602129-50"/>
    </source>
</evidence>
<evidence type="ECO:0000256" key="7">
    <source>
        <dbReference type="RuleBase" id="RU000382"/>
    </source>
</evidence>
<feature type="modified residue" description="N6-(pyridoxal phosphate)lysine" evidence="6">
    <location>
        <position position="304"/>
    </location>
</feature>
<gene>
    <name evidence="8" type="ORF">POLS_LOCUS107</name>
</gene>
<dbReference type="GO" id="GO:0030170">
    <property type="term" value="F:pyridoxal phosphate binding"/>
    <property type="evidence" value="ECO:0007669"/>
    <property type="project" value="InterPro"/>
</dbReference>
<dbReference type="GO" id="GO:0016831">
    <property type="term" value="F:carboxy-lyase activity"/>
    <property type="evidence" value="ECO:0007669"/>
    <property type="project" value="UniProtKB-KW"/>
</dbReference>
<dbReference type="GO" id="GO:0005737">
    <property type="term" value="C:cytoplasm"/>
    <property type="evidence" value="ECO:0007669"/>
    <property type="project" value="TreeGrafter"/>
</dbReference>
<dbReference type="InterPro" id="IPR002129">
    <property type="entry name" value="PyrdxlP-dep_de-COase"/>
</dbReference>